<dbReference type="AlphaFoldDB" id="A0A7Y9TG71"/>
<accession>A0A7Y9TG71</accession>
<dbReference type="GO" id="GO:0009279">
    <property type="term" value="C:cell outer membrane"/>
    <property type="evidence" value="ECO:0007669"/>
    <property type="project" value="UniProtKB-SubCell"/>
</dbReference>
<dbReference type="Gene3D" id="2.60.40.1120">
    <property type="entry name" value="Carboxypeptidase-like, regulatory domain"/>
    <property type="match status" value="1"/>
</dbReference>
<dbReference type="Proteomes" id="UP000589520">
    <property type="component" value="Unassembled WGS sequence"/>
</dbReference>
<dbReference type="SUPFAM" id="SSF56935">
    <property type="entry name" value="Porins"/>
    <property type="match status" value="1"/>
</dbReference>
<evidence type="ECO:0000313" key="6">
    <source>
        <dbReference type="EMBL" id="NYF79586.1"/>
    </source>
</evidence>
<comment type="subcellular location">
    <subcellularLocation>
        <location evidence="1">Cell outer membrane</location>
    </subcellularLocation>
</comment>
<keyword evidence="7" id="KW-1185">Reference proteome</keyword>
<evidence type="ECO:0000256" key="1">
    <source>
        <dbReference type="ARBA" id="ARBA00004442"/>
    </source>
</evidence>
<feature type="signal peptide" evidence="4">
    <location>
        <begin position="1"/>
        <end position="29"/>
    </location>
</feature>
<dbReference type="EMBL" id="JACCCW010000002">
    <property type="protein sequence ID" value="NYF79586.1"/>
    <property type="molecule type" value="Genomic_DNA"/>
</dbReference>
<proteinExistence type="predicted"/>
<dbReference type="Gene3D" id="2.40.170.20">
    <property type="entry name" value="TonB-dependent receptor, beta-barrel domain"/>
    <property type="match status" value="1"/>
</dbReference>
<evidence type="ECO:0000313" key="7">
    <source>
        <dbReference type="Proteomes" id="UP000589520"/>
    </source>
</evidence>
<dbReference type="RefSeq" id="WP_179490351.1">
    <property type="nucleotide sequence ID" value="NZ_JACCCW010000002.1"/>
</dbReference>
<comment type="caution">
    <text evidence="6">The sequence shown here is derived from an EMBL/GenBank/DDBJ whole genome shotgun (WGS) entry which is preliminary data.</text>
</comment>
<evidence type="ECO:0000256" key="2">
    <source>
        <dbReference type="ARBA" id="ARBA00023136"/>
    </source>
</evidence>
<evidence type="ECO:0000256" key="4">
    <source>
        <dbReference type="SAM" id="SignalP"/>
    </source>
</evidence>
<dbReference type="Pfam" id="PF25183">
    <property type="entry name" value="OMP_b-brl_4"/>
    <property type="match status" value="1"/>
</dbReference>
<organism evidence="6 7">
    <name type="scientific">Granulicella arctica</name>
    <dbReference type="NCBI Taxonomy" id="940613"/>
    <lineage>
        <taxon>Bacteria</taxon>
        <taxon>Pseudomonadati</taxon>
        <taxon>Acidobacteriota</taxon>
        <taxon>Terriglobia</taxon>
        <taxon>Terriglobales</taxon>
        <taxon>Acidobacteriaceae</taxon>
        <taxon>Granulicella</taxon>
    </lineage>
</organism>
<dbReference type="PROSITE" id="PS51257">
    <property type="entry name" value="PROKAR_LIPOPROTEIN"/>
    <property type="match status" value="1"/>
</dbReference>
<keyword evidence="2" id="KW-0472">Membrane</keyword>
<keyword evidence="4" id="KW-0732">Signal</keyword>
<sequence>MHICNLRHKFFGFALLLMLGCSFVAPSYAQQYLGTLNGSVADSTGAKVIGAEVTAKDLTTNFVSKGVTNSEGVYAIPSLTPDVYSITVTAKNFRIETRTGITLTSGATVGIDFALTPGAQTESVIVTANSQLLDTESPALATTITGQQVSDLPNNGRDPNVLATLTVGVINGGSGGYFQGASHNYTNPFSGVAVQITTDGNGGHNRLTLDGIPNDPPERLSGVTYAGFTPSPESVQEVKISQGIFDASVGHGSGTVTDVILKSGTSSFHGAAYYVFQNTYINANTSQNTHNGTPRGNDQLSQTGFVFDGPVKIPHVYDGRDKTHFMVAYERYHSHSGSAYSSRVPTPAELAGDFSGLCGAFNGSGLCTTGTQLYMPNSAVDANGNRTQYFAYNNIASAITTSGAAFASYYPAPNVPGYTATSTVNYQAIHAASQSNYPSLDIRIDHQLSAKDTINATYFTANLTQSNPLLGFPKGITTNGGGDTVIRNTHGGSLDEVHVFSPSFVLDSRFGLINHPFGLNYPGNANFDLGSLGISGSYPYASFPGATLTATAVTGSLNTSNVTNTYASLAPGAGGQVSTSTLGSLNEIATKTVRTHSIRFGFEGNILRYDQQNPESGFGNGSSTPGFYFDNRFTQRNVIQQTVGADASSGNAFADLLLGDFSSTNYTAAASYAMQQIYYAPWVQDDWRASSKLTVNLGLRWDVELPYTERYNKLVTTFCTTCVNPLQASVAGLPLYGGLQYAGPGNRYPFSANYKAIQPRLGLAYQAARNTVIHAGYGLIYFNTFESPIGTGFTQNTSYNNYVTSSPINSLSNPYPNGVALPTGSSQGLSTAVGQNVSFVDPSHVQPRSTEFTLNVQQQLPGSLVVEVGYVGARPTHIEVNHNINLLPAQYYNQGASEVTYLNAAVPNPMAGKVSQAPGLNGATIAQNLLLLPYPEFGSVTEQYSPIGSQPYNALQITVTKPMTHHFTISGNMTWQKIIDHTGYLDNYAAVTGKLDHVWDQSPSFFGNIYGTYELPKLGSLPVYERAILGGWKLNGVMRYSNGQLLNSPSNVNIIGNYRQPHGTLHRQYNTCYENTAGTPVNTVLDPTGTYPLSTACDSTSPTPAFIQRLAYTSQTNSSYLNIRQQYHPLLDASLFKQFAIRDGVSFEIRGEFFNVLNTPIWGAPGGLGASNAGSSSGGYSLTNPTGFFSQANDPRIGQLTARINF</sequence>
<name>A0A7Y9TG71_9BACT</name>
<keyword evidence="3" id="KW-0998">Cell outer membrane</keyword>
<gene>
    <name evidence="6" type="ORF">HDF17_001906</name>
</gene>
<feature type="chain" id="PRO_5031170434" description="TonB-dependent transporter Oar-like beta-barrel domain-containing protein" evidence="4">
    <location>
        <begin position="30"/>
        <end position="1206"/>
    </location>
</feature>
<dbReference type="Pfam" id="PF13620">
    <property type="entry name" value="CarboxypepD_reg"/>
    <property type="match status" value="1"/>
</dbReference>
<protein>
    <recommendedName>
        <fullName evidence="5">TonB-dependent transporter Oar-like beta-barrel domain-containing protein</fullName>
    </recommendedName>
</protein>
<dbReference type="SUPFAM" id="SSF49464">
    <property type="entry name" value="Carboxypeptidase regulatory domain-like"/>
    <property type="match status" value="1"/>
</dbReference>
<dbReference type="InterPro" id="IPR008969">
    <property type="entry name" value="CarboxyPept-like_regulatory"/>
</dbReference>
<dbReference type="InterPro" id="IPR036942">
    <property type="entry name" value="Beta-barrel_TonB_sf"/>
</dbReference>
<dbReference type="InterPro" id="IPR057601">
    <property type="entry name" value="Oar-like_b-barrel"/>
</dbReference>
<evidence type="ECO:0000259" key="5">
    <source>
        <dbReference type="Pfam" id="PF25183"/>
    </source>
</evidence>
<reference evidence="6 7" key="1">
    <citation type="submission" date="2020-07" db="EMBL/GenBank/DDBJ databases">
        <title>Genomic Encyclopedia of Type Strains, Phase IV (KMG-V): Genome sequencing to study the core and pangenomes of soil and plant-associated prokaryotes.</title>
        <authorList>
            <person name="Whitman W."/>
        </authorList>
    </citation>
    <scope>NUCLEOTIDE SEQUENCE [LARGE SCALE GENOMIC DNA]</scope>
    <source>
        <strain evidence="6 7">X4EP2</strain>
    </source>
</reference>
<evidence type="ECO:0000256" key="3">
    <source>
        <dbReference type="ARBA" id="ARBA00023237"/>
    </source>
</evidence>
<feature type="domain" description="TonB-dependent transporter Oar-like beta-barrel" evidence="5">
    <location>
        <begin position="260"/>
        <end position="1178"/>
    </location>
</feature>